<evidence type="ECO:0000313" key="4">
    <source>
        <dbReference type="Proteomes" id="UP000241118"/>
    </source>
</evidence>
<feature type="domain" description="Beta-lactamase-related" evidence="2">
    <location>
        <begin position="36"/>
        <end position="365"/>
    </location>
</feature>
<organism evidence="3 4">
    <name type="scientific">Saccharothrix carnea</name>
    <dbReference type="NCBI Taxonomy" id="1280637"/>
    <lineage>
        <taxon>Bacteria</taxon>
        <taxon>Bacillati</taxon>
        <taxon>Actinomycetota</taxon>
        <taxon>Actinomycetes</taxon>
        <taxon>Pseudonocardiales</taxon>
        <taxon>Pseudonocardiaceae</taxon>
        <taxon>Saccharothrix</taxon>
    </lineage>
</organism>
<keyword evidence="3" id="KW-0645">Protease</keyword>
<dbReference type="Gene3D" id="3.40.710.10">
    <property type="entry name" value="DD-peptidase/beta-lactamase superfamily"/>
    <property type="match status" value="1"/>
</dbReference>
<keyword evidence="3" id="KW-0121">Carboxypeptidase</keyword>
<gene>
    <name evidence="3" type="ORF">B0I31_10593</name>
</gene>
<proteinExistence type="predicted"/>
<feature type="signal peptide" evidence="1">
    <location>
        <begin position="1"/>
        <end position="27"/>
    </location>
</feature>
<dbReference type="InterPro" id="IPR012338">
    <property type="entry name" value="Beta-lactam/transpept-like"/>
</dbReference>
<dbReference type="InterPro" id="IPR001466">
    <property type="entry name" value="Beta-lactam-related"/>
</dbReference>
<dbReference type="RefSeq" id="WP_106616057.1">
    <property type="nucleotide sequence ID" value="NZ_PYAX01000005.1"/>
</dbReference>
<keyword evidence="3" id="KW-0378">Hydrolase</keyword>
<dbReference type="GO" id="GO:0004180">
    <property type="term" value="F:carboxypeptidase activity"/>
    <property type="evidence" value="ECO:0007669"/>
    <property type="project" value="UniProtKB-KW"/>
</dbReference>
<evidence type="ECO:0000259" key="2">
    <source>
        <dbReference type="Pfam" id="PF00144"/>
    </source>
</evidence>
<keyword evidence="1" id="KW-0732">Signal</keyword>
<reference evidence="3 4" key="1">
    <citation type="submission" date="2018-03" db="EMBL/GenBank/DDBJ databases">
        <title>Genomic Encyclopedia of Type Strains, Phase III (KMG-III): the genomes of soil and plant-associated and newly described type strains.</title>
        <authorList>
            <person name="Whitman W."/>
        </authorList>
    </citation>
    <scope>NUCLEOTIDE SEQUENCE [LARGE SCALE GENOMIC DNA]</scope>
    <source>
        <strain evidence="3 4">CGMCC 4.7097</strain>
    </source>
</reference>
<comment type="caution">
    <text evidence="3">The sequence shown here is derived from an EMBL/GenBank/DDBJ whole genome shotgun (WGS) entry which is preliminary data.</text>
</comment>
<evidence type="ECO:0000256" key="1">
    <source>
        <dbReference type="SAM" id="SignalP"/>
    </source>
</evidence>
<protein>
    <submittedName>
        <fullName evidence="3">D-alanyl-D-alanine carboxypeptidase</fullName>
    </submittedName>
</protein>
<accession>A0A2P8I9J1</accession>
<dbReference type="Proteomes" id="UP000241118">
    <property type="component" value="Unassembled WGS sequence"/>
</dbReference>
<keyword evidence="4" id="KW-1185">Reference proteome</keyword>
<dbReference type="PANTHER" id="PTHR43283">
    <property type="entry name" value="BETA-LACTAMASE-RELATED"/>
    <property type="match status" value="1"/>
</dbReference>
<dbReference type="OrthoDB" id="3171327at2"/>
<dbReference type="InterPro" id="IPR050789">
    <property type="entry name" value="Diverse_Enzym_Activities"/>
</dbReference>
<sequence>MRTLLRTTTAAVLAAALVTTGAVTASATDRLTGLAEDLVAAGAPGVIVRVDDGRRVTELARQARWTVRDHRLRPTDQFRVASNTKTVTATIALQLVAEGVLALEDPVEEWLPGVVPNGRAITVEMLLKQTSGLYDYLDDPRLLGLITGQQPRAWRPAELVAVAAEHPPLFAPGERWDYSNTNYTLAGMVLESATGLTYGELVERRITGPLRLTDTRLPTDATFPGRHAHGYEPDAEHLAPHLPPGTPPGLGFAGPEHHDHVDVTGIDVSPAWAAGGMTSTARDWQRFQSALFSGRLLPREQLRTMLETVPQDVGTDRYGLGVMEVDTPCGTVWGHTGGLPGYSTHHFADRTGTRTVAVLTTRMERFAPQNTPIEQALFHAAVCRMYGK</sequence>
<feature type="chain" id="PRO_5015104332" evidence="1">
    <location>
        <begin position="28"/>
        <end position="388"/>
    </location>
</feature>
<dbReference type="Pfam" id="PF00144">
    <property type="entry name" value="Beta-lactamase"/>
    <property type="match status" value="1"/>
</dbReference>
<dbReference type="PANTHER" id="PTHR43283:SF18">
    <property type="match status" value="1"/>
</dbReference>
<dbReference type="AlphaFoldDB" id="A0A2P8I9J1"/>
<dbReference type="SUPFAM" id="SSF56601">
    <property type="entry name" value="beta-lactamase/transpeptidase-like"/>
    <property type="match status" value="1"/>
</dbReference>
<dbReference type="EMBL" id="PYAX01000005">
    <property type="protein sequence ID" value="PSL55136.1"/>
    <property type="molecule type" value="Genomic_DNA"/>
</dbReference>
<name>A0A2P8I9J1_SACCR</name>
<evidence type="ECO:0000313" key="3">
    <source>
        <dbReference type="EMBL" id="PSL55136.1"/>
    </source>
</evidence>